<dbReference type="InterPro" id="IPR042080">
    <property type="entry name" value="RNA_2'-PTrans_N"/>
</dbReference>
<evidence type="ECO:0000313" key="6">
    <source>
        <dbReference type="EMBL" id="KRM31829.1"/>
    </source>
</evidence>
<dbReference type="PANTHER" id="PTHR12684">
    <property type="entry name" value="PUTATIVE PHOSPHOTRANSFERASE"/>
    <property type="match status" value="1"/>
</dbReference>
<evidence type="ECO:0000256" key="2">
    <source>
        <dbReference type="ARBA" id="ARBA00022679"/>
    </source>
</evidence>
<proteinExistence type="inferred from homology"/>
<name>A0ABR5PPU5_9LACO</name>
<dbReference type="InterPro" id="IPR042081">
    <property type="entry name" value="RNA_2'-PTrans_C"/>
</dbReference>
<dbReference type="HAMAP" id="MF_00299">
    <property type="entry name" value="KptA"/>
    <property type="match status" value="1"/>
</dbReference>
<dbReference type="SUPFAM" id="SSF56399">
    <property type="entry name" value="ADP-ribosylation"/>
    <property type="match status" value="1"/>
</dbReference>
<dbReference type="PANTHER" id="PTHR12684:SF2">
    <property type="entry name" value="TRNA 2'-PHOSPHOTRANSFERASE 1"/>
    <property type="match status" value="1"/>
</dbReference>
<keyword evidence="2 5" id="KW-0808">Transferase</keyword>
<dbReference type="RefSeq" id="WP_056971195.1">
    <property type="nucleotide sequence ID" value="NZ_AZFI01000004.1"/>
</dbReference>
<evidence type="ECO:0000313" key="7">
    <source>
        <dbReference type="Proteomes" id="UP000051217"/>
    </source>
</evidence>
<comment type="caution">
    <text evidence="6">The sequence shown here is derived from an EMBL/GenBank/DDBJ whole genome shotgun (WGS) entry which is preliminary data.</text>
</comment>
<dbReference type="EMBL" id="AZFI01000004">
    <property type="protein sequence ID" value="KRM31829.1"/>
    <property type="molecule type" value="Genomic_DNA"/>
</dbReference>
<comment type="similarity">
    <text evidence="1 5">Belongs to the KptA/TPT1 family.</text>
</comment>
<dbReference type="Gene3D" id="3.20.170.30">
    <property type="match status" value="1"/>
</dbReference>
<keyword evidence="3 5" id="KW-0520">NAD</keyword>
<comment type="function">
    <text evidence="4 5">Removes the 2'-phosphate from RNA via an intermediate in which the phosphate is ADP-ribosylated by NAD followed by a presumed transesterification to release the RNA and generate ADP-ribose 1''-2''-cyclic phosphate (APPR&gt;P). May function as an ADP-ribosylase.</text>
</comment>
<dbReference type="Gene3D" id="1.10.10.970">
    <property type="entry name" value="RNA 2'-phosphotransferase, Tpt1/KptA family, N-terminal domain"/>
    <property type="match status" value="1"/>
</dbReference>
<reference evidence="6 7" key="1">
    <citation type="journal article" date="2015" name="Genome Announc.">
        <title>Expanding the biotechnology potential of lactobacilli through comparative genomics of 213 strains and associated genera.</title>
        <authorList>
            <person name="Sun Z."/>
            <person name="Harris H.M."/>
            <person name="McCann A."/>
            <person name="Guo C."/>
            <person name="Argimon S."/>
            <person name="Zhang W."/>
            <person name="Yang X."/>
            <person name="Jeffery I.B."/>
            <person name="Cooney J.C."/>
            <person name="Kagawa T.F."/>
            <person name="Liu W."/>
            <person name="Song Y."/>
            <person name="Salvetti E."/>
            <person name="Wrobel A."/>
            <person name="Rasinkangas P."/>
            <person name="Parkhill J."/>
            <person name="Rea M.C."/>
            <person name="O'Sullivan O."/>
            <person name="Ritari J."/>
            <person name="Douillard F.P."/>
            <person name="Paul Ross R."/>
            <person name="Yang R."/>
            <person name="Briner A.E."/>
            <person name="Felis G.E."/>
            <person name="de Vos W.M."/>
            <person name="Barrangou R."/>
            <person name="Klaenhammer T.R."/>
            <person name="Caufield P.W."/>
            <person name="Cui Y."/>
            <person name="Zhang H."/>
            <person name="O'Toole P.W."/>
        </authorList>
    </citation>
    <scope>NUCLEOTIDE SEQUENCE [LARGE SCALE GENOMIC DNA]</scope>
    <source>
        <strain evidence="6 7">DSM 15836</strain>
    </source>
</reference>
<dbReference type="Pfam" id="PF01885">
    <property type="entry name" value="PTS_2-RNA"/>
    <property type="match status" value="1"/>
</dbReference>
<dbReference type="Proteomes" id="UP000051217">
    <property type="component" value="Unassembled WGS sequence"/>
</dbReference>
<evidence type="ECO:0000256" key="1">
    <source>
        <dbReference type="ARBA" id="ARBA00009836"/>
    </source>
</evidence>
<gene>
    <name evidence="5" type="primary">kptA</name>
    <name evidence="6" type="ORF">FC65_GL001534</name>
</gene>
<dbReference type="EC" id="2.7.1.-" evidence="5"/>
<dbReference type="InterPro" id="IPR022928">
    <property type="entry name" value="RNA_2'-PTrans_KptA"/>
</dbReference>
<accession>A0ABR5PPU5</accession>
<evidence type="ECO:0000256" key="4">
    <source>
        <dbReference type="ARBA" id="ARBA00025212"/>
    </source>
</evidence>
<evidence type="ECO:0000256" key="5">
    <source>
        <dbReference type="HAMAP-Rule" id="MF_00299"/>
    </source>
</evidence>
<organism evidence="6 7">
    <name type="scientific">Ligilactobacillus acidipiscis DSM 15836</name>
    <dbReference type="NCBI Taxonomy" id="1423716"/>
    <lineage>
        <taxon>Bacteria</taxon>
        <taxon>Bacillati</taxon>
        <taxon>Bacillota</taxon>
        <taxon>Bacilli</taxon>
        <taxon>Lactobacillales</taxon>
        <taxon>Lactobacillaceae</taxon>
        <taxon>Ligilactobacillus</taxon>
    </lineage>
</organism>
<dbReference type="InterPro" id="IPR002745">
    <property type="entry name" value="Ptrans_KptA/Tpt1"/>
</dbReference>
<keyword evidence="7" id="KW-1185">Reference proteome</keyword>
<evidence type="ECO:0000256" key="3">
    <source>
        <dbReference type="ARBA" id="ARBA00023027"/>
    </source>
</evidence>
<protein>
    <recommendedName>
        <fullName evidence="5">Probable RNA 2'-phosphotransferase</fullName>
        <ecNumber evidence="5">2.7.1.-</ecNumber>
    </recommendedName>
</protein>
<sequence>MDKQLTRLSKKLSFVLRHHPDRIGIQLDKFGRADLNDFLKKFNAHYQTPLNKKTIEQIIYQSNKQRFIIEGSTIRALYGHSIPVESLEPAADPPETLYHGTSHTAAKLIQQEGLKKMDRSFVHLSNDSQNAYNVGRRHDSHPVILKIAAQKANASDISFYPTKSGIWLVDYLPPEFISIK</sequence>